<name>A0A481ZCW9_9VIRU</name>
<organism evidence="1">
    <name type="scientific">Pithovirus LCPAC406</name>
    <dbReference type="NCBI Taxonomy" id="2506599"/>
    <lineage>
        <taxon>Viruses</taxon>
        <taxon>Pithoviruses</taxon>
    </lineage>
</organism>
<protein>
    <submittedName>
        <fullName evidence="1">Zn-finger protein</fullName>
    </submittedName>
</protein>
<evidence type="ECO:0000313" key="1">
    <source>
        <dbReference type="EMBL" id="QBK93748.1"/>
    </source>
</evidence>
<dbReference type="EMBL" id="MK500604">
    <property type="protein sequence ID" value="QBK93748.1"/>
    <property type="molecule type" value="Genomic_DNA"/>
</dbReference>
<gene>
    <name evidence="1" type="ORF">LCPAC406_00620</name>
</gene>
<accession>A0A481ZCW9</accession>
<dbReference type="Gene3D" id="3.30.40.220">
    <property type="match status" value="1"/>
</dbReference>
<reference evidence="1" key="1">
    <citation type="journal article" date="2019" name="MBio">
        <title>Virus Genomes from Deep Sea Sediments Expand the Ocean Megavirome and Support Independent Origins of Viral Gigantism.</title>
        <authorList>
            <person name="Backstrom D."/>
            <person name="Yutin N."/>
            <person name="Jorgensen S.L."/>
            <person name="Dharamshi J."/>
            <person name="Homa F."/>
            <person name="Zaremba-Niedwiedzka K."/>
            <person name="Spang A."/>
            <person name="Wolf Y.I."/>
            <person name="Koonin E.V."/>
            <person name="Ettema T.J."/>
        </authorList>
    </citation>
    <scope>NUCLEOTIDE SEQUENCE</scope>
</reference>
<proteinExistence type="predicted"/>
<sequence>MAYNLIKGSLEEEYLFKICRKISEYDGKPGVSRCDHTISRFIRNKLRISLKDLSNRSKDISFDIRASDLDEMFNSQGGVCKLSGIVLTTNVASDGDIQMEKRYVNNFTNVSIDRIDSMGSYTLDNIQLVCSVVNMMKLDMSQDLFLKFCKAIAQIHP</sequence>